<keyword evidence="2" id="KW-0812">Transmembrane</keyword>
<keyword evidence="4" id="KW-1185">Reference proteome</keyword>
<keyword evidence="2" id="KW-1133">Transmembrane helix</keyword>
<reference evidence="3 4" key="1">
    <citation type="submission" date="2019-03" db="EMBL/GenBank/DDBJ databases">
        <title>Genomic Encyclopedia of Type Strains, Phase IV (KMG-IV): sequencing the most valuable type-strain genomes for metagenomic binning, comparative biology and taxonomic classification.</title>
        <authorList>
            <person name="Goeker M."/>
        </authorList>
    </citation>
    <scope>NUCLEOTIDE SEQUENCE [LARGE SCALE GENOMIC DNA]</scope>
    <source>
        <strain evidence="3 4">DSM 13328</strain>
    </source>
</reference>
<organism evidence="3 4">
    <name type="scientific">Methanimicrococcus blatticola</name>
    <dbReference type="NCBI Taxonomy" id="91560"/>
    <lineage>
        <taxon>Archaea</taxon>
        <taxon>Methanobacteriati</taxon>
        <taxon>Methanobacteriota</taxon>
        <taxon>Stenosarchaea group</taxon>
        <taxon>Methanomicrobia</taxon>
        <taxon>Methanosarcinales</taxon>
        <taxon>Methanosarcinaceae</taxon>
        <taxon>Methanimicrococcus</taxon>
    </lineage>
</organism>
<sequence length="296" mass="32082">MLKKFRFLKKSNALRISKKFLPSGENLTKIKKTKPTKATKNGMNNPIRFLIILLLLTVIAGGTINIALSEPDPATKTDIVISDSIAPMKLEIDSKTNNAIETKTVILTNTGDTATEYICYIEQNGGKKDLGSGFELSDSKITLLPGDSKKLKIVIPAQAVKSNSADAEYKLKIIRNPDTQTPVGYIIPIQLTGSDSTGKTSGGKSGAGAGLTMSDPENKKNETKNETKNEMKNETKNGSENKNGKNENNSNGIDDENKYGNDFMKKGGIILLLAFLTMLAAVVGIMIQKKRKQGKE</sequence>
<dbReference type="AlphaFoldDB" id="A0A484F900"/>
<evidence type="ECO:0000313" key="4">
    <source>
        <dbReference type="Proteomes" id="UP000294855"/>
    </source>
</evidence>
<keyword evidence="2" id="KW-0472">Membrane</keyword>
<gene>
    <name evidence="3" type="ORF">C7391_0227</name>
</gene>
<evidence type="ECO:0000256" key="2">
    <source>
        <dbReference type="SAM" id="Phobius"/>
    </source>
</evidence>
<proteinExistence type="predicted"/>
<feature type="transmembrane region" description="Helical" evidence="2">
    <location>
        <begin position="267"/>
        <end position="287"/>
    </location>
</feature>
<accession>A0A484F900</accession>
<protein>
    <submittedName>
        <fullName evidence="3">Uncharacterized protein</fullName>
    </submittedName>
</protein>
<feature type="compositionally biased region" description="Basic and acidic residues" evidence="1">
    <location>
        <begin position="216"/>
        <end position="245"/>
    </location>
</feature>
<evidence type="ECO:0000313" key="3">
    <source>
        <dbReference type="EMBL" id="TDQ71127.1"/>
    </source>
</evidence>
<feature type="region of interest" description="Disordered" evidence="1">
    <location>
        <begin position="195"/>
        <end position="255"/>
    </location>
</feature>
<comment type="caution">
    <text evidence="3">The sequence shown here is derived from an EMBL/GenBank/DDBJ whole genome shotgun (WGS) entry which is preliminary data.</text>
</comment>
<dbReference type="EMBL" id="SNYS01000005">
    <property type="protein sequence ID" value="TDQ71127.1"/>
    <property type="molecule type" value="Genomic_DNA"/>
</dbReference>
<name>A0A484F900_9EURY</name>
<dbReference type="Proteomes" id="UP000294855">
    <property type="component" value="Unassembled WGS sequence"/>
</dbReference>
<feature type="compositionally biased region" description="Gly residues" evidence="1">
    <location>
        <begin position="200"/>
        <end position="209"/>
    </location>
</feature>
<evidence type="ECO:0000256" key="1">
    <source>
        <dbReference type="SAM" id="MobiDB-lite"/>
    </source>
</evidence>